<proteinExistence type="predicted"/>
<organism evidence="1 2">
    <name type="scientific">Pyrobaculum ferrireducens</name>
    <dbReference type="NCBI Taxonomy" id="1104324"/>
    <lineage>
        <taxon>Archaea</taxon>
        <taxon>Thermoproteota</taxon>
        <taxon>Thermoprotei</taxon>
        <taxon>Thermoproteales</taxon>
        <taxon>Thermoproteaceae</taxon>
        <taxon>Pyrobaculum</taxon>
    </lineage>
</organism>
<dbReference type="HOGENOM" id="CLU_2613782_0_0_2"/>
<name>G7VHV8_9CREN</name>
<dbReference type="BioCyc" id="PSP1104324:GJSN-668-MONOMER"/>
<evidence type="ECO:0000313" key="2">
    <source>
        <dbReference type="Proteomes" id="UP000005867"/>
    </source>
</evidence>
<dbReference type="STRING" id="1104324.P186_0680"/>
<dbReference type="KEGG" id="pyr:P186_0680"/>
<sequence length="78" mass="9087">MEIGASIDHFDGGEVDLWRIVDVLRADKPWHSYLYLAVDATGPGLWRLAERLPEEGWRYLEEKDMYRAYSPTRDSDEG</sequence>
<protein>
    <submittedName>
        <fullName evidence="1">Uncharacterized protein</fullName>
    </submittedName>
</protein>
<reference evidence="1 2" key="1">
    <citation type="journal article" date="2012" name="J. Bacteriol.">
        <title>Complete genome sequence of strain 1860, a crenarchaeon of the genus pyrobaculum able to grow with various electron acceptors.</title>
        <authorList>
            <person name="Mardanov A.V."/>
            <person name="Gumerov V.M."/>
            <person name="Slobodkina G.B."/>
            <person name="Beletsky A.V."/>
            <person name="Bonch-Osmolovskaya E.A."/>
            <person name="Ravin N.V."/>
            <person name="Skryabin K.G."/>
        </authorList>
    </citation>
    <scope>NUCLEOTIDE SEQUENCE [LARGE SCALE GENOMIC DNA]</scope>
    <source>
        <strain evidence="1 2">1860</strain>
    </source>
</reference>
<accession>G7VHV8</accession>
<dbReference type="AlphaFoldDB" id="G7VHV8"/>
<dbReference type="Proteomes" id="UP000005867">
    <property type="component" value="Chromosome"/>
</dbReference>
<evidence type="ECO:0000313" key="1">
    <source>
        <dbReference type="EMBL" id="AET32130.1"/>
    </source>
</evidence>
<dbReference type="EMBL" id="CP003098">
    <property type="protein sequence ID" value="AET32130.1"/>
    <property type="molecule type" value="Genomic_DNA"/>
</dbReference>
<gene>
    <name evidence="1" type="ORF">P186_0680</name>
</gene>
<keyword evidence="2" id="KW-1185">Reference proteome</keyword>